<dbReference type="Proteomes" id="UP000051841">
    <property type="component" value="Unassembled WGS sequence"/>
</dbReference>
<dbReference type="Pfam" id="PF12836">
    <property type="entry name" value="HHH_3"/>
    <property type="match status" value="1"/>
</dbReference>
<name>A0A0R2HKQ6_9FIRM</name>
<reference evidence="2 3" key="1">
    <citation type="journal article" date="2015" name="Genome Announc.">
        <title>Expanding the biotechnology potential of lactobacilli through comparative genomics of 213 strains and associated genera.</title>
        <authorList>
            <person name="Sun Z."/>
            <person name="Harris H.M."/>
            <person name="McCann A."/>
            <person name="Guo C."/>
            <person name="Argimon S."/>
            <person name="Zhang W."/>
            <person name="Yang X."/>
            <person name="Jeffery I.B."/>
            <person name="Cooney J.C."/>
            <person name="Kagawa T.F."/>
            <person name="Liu W."/>
            <person name="Song Y."/>
            <person name="Salvetti E."/>
            <person name="Wrobel A."/>
            <person name="Rasinkangas P."/>
            <person name="Parkhill J."/>
            <person name="Rea M.C."/>
            <person name="O'Sullivan O."/>
            <person name="Ritari J."/>
            <person name="Douillard F.P."/>
            <person name="Paul Ross R."/>
            <person name="Yang R."/>
            <person name="Briner A.E."/>
            <person name="Felis G.E."/>
            <person name="de Vos W.M."/>
            <person name="Barrangou R."/>
            <person name="Klaenhammer T.R."/>
            <person name="Caufield P.W."/>
            <person name="Cui Y."/>
            <person name="Zhang H."/>
            <person name="O'Toole P.W."/>
        </authorList>
    </citation>
    <scope>NUCLEOTIDE SEQUENCE [LARGE SCALE GENOMIC DNA]</scope>
    <source>
        <strain evidence="2 3">DSM 20405</strain>
    </source>
</reference>
<protein>
    <recommendedName>
        <fullName evidence="1">Helix-hairpin-helix DNA-binding motif class 1 domain-containing protein</fullName>
    </recommendedName>
</protein>
<dbReference type="Gene3D" id="1.10.150.320">
    <property type="entry name" value="Photosystem II 12 kDa extrinsic protein"/>
    <property type="match status" value="1"/>
</dbReference>
<dbReference type="InterPro" id="IPR003583">
    <property type="entry name" value="Hlx-hairpin-Hlx_DNA-bd_motif"/>
</dbReference>
<accession>A0A0R2HKQ6</accession>
<dbReference type="PANTHER" id="PTHR21180:SF32">
    <property type="entry name" value="ENDONUCLEASE_EXONUCLEASE_PHOSPHATASE FAMILY DOMAIN-CONTAINING PROTEIN 1"/>
    <property type="match status" value="1"/>
</dbReference>
<feature type="domain" description="Helix-hairpin-helix DNA-binding motif class 1" evidence="1">
    <location>
        <begin position="107"/>
        <end position="126"/>
    </location>
</feature>
<dbReference type="RefSeq" id="WP_238551730.1">
    <property type="nucleotide sequence ID" value="NZ_JNKN01000007.1"/>
</dbReference>
<dbReference type="GO" id="GO:0006281">
    <property type="term" value="P:DNA repair"/>
    <property type="evidence" value="ECO:0007669"/>
    <property type="project" value="InterPro"/>
</dbReference>
<dbReference type="AlphaFoldDB" id="A0A0R2HKQ6"/>
<evidence type="ECO:0000313" key="3">
    <source>
        <dbReference type="Proteomes" id="UP000051841"/>
    </source>
</evidence>
<dbReference type="InterPro" id="IPR010994">
    <property type="entry name" value="RuvA_2-like"/>
</dbReference>
<comment type="caution">
    <text evidence="2">The sequence shown here is derived from an EMBL/GenBank/DDBJ whole genome shotgun (WGS) entry which is preliminary data.</text>
</comment>
<dbReference type="SMART" id="SM00278">
    <property type="entry name" value="HhH1"/>
    <property type="match status" value="2"/>
</dbReference>
<evidence type="ECO:0000259" key="1">
    <source>
        <dbReference type="SMART" id="SM00278"/>
    </source>
</evidence>
<dbReference type="InterPro" id="IPR051675">
    <property type="entry name" value="Endo/Exo/Phosphatase_dom_1"/>
</dbReference>
<evidence type="ECO:0000313" key="2">
    <source>
        <dbReference type="EMBL" id="KRN50604.1"/>
    </source>
</evidence>
<feature type="domain" description="Helix-hairpin-helix DNA-binding motif class 1" evidence="1">
    <location>
        <begin position="136"/>
        <end position="155"/>
    </location>
</feature>
<dbReference type="SUPFAM" id="SSF47781">
    <property type="entry name" value="RuvA domain 2-like"/>
    <property type="match status" value="1"/>
</dbReference>
<keyword evidence="3" id="KW-1185">Reference proteome</keyword>
<proteinExistence type="predicted"/>
<organism evidence="2 3">
    <name type="scientific">Kandleria vitulina DSM 20405</name>
    <dbReference type="NCBI Taxonomy" id="1410657"/>
    <lineage>
        <taxon>Bacteria</taxon>
        <taxon>Bacillati</taxon>
        <taxon>Bacillota</taxon>
        <taxon>Erysipelotrichia</taxon>
        <taxon>Erysipelotrichales</taxon>
        <taxon>Coprobacillaceae</taxon>
        <taxon>Kandleria</taxon>
    </lineage>
</organism>
<dbReference type="PANTHER" id="PTHR21180">
    <property type="entry name" value="ENDONUCLEASE/EXONUCLEASE/PHOSPHATASE FAMILY DOMAIN-CONTAINING PROTEIN 1"/>
    <property type="match status" value="1"/>
</dbReference>
<dbReference type="GO" id="GO:0003677">
    <property type="term" value="F:DNA binding"/>
    <property type="evidence" value="ECO:0007669"/>
    <property type="project" value="InterPro"/>
</dbReference>
<gene>
    <name evidence="2" type="ORF">IV49_GL001923</name>
</gene>
<dbReference type="EMBL" id="JQBL01000007">
    <property type="protein sequence ID" value="KRN50604.1"/>
    <property type="molecule type" value="Genomic_DNA"/>
</dbReference>
<dbReference type="PATRIC" id="fig|1410657.5.peg.1984"/>
<sequence>MFMKKLKFIAFILLSIVSMIYSYRQPAKMDQTQEKALYITLEGAFKKTGDFAIKEGMTMKDVIKEVGIKKNANIDALPLERSVTAEQTIYLPYKRNGLISLNHGTKEDFKKLSGVGEKMAQRIIDYRKKNRFNWIEDLMNVPGIGEKRFLNYRDYICL</sequence>